<dbReference type="InterPro" id="IPR039905">
    <property type="entry name" value="CD2BP2/Lin1"/>
</dbReference>
<dbReference type="PANTHER" id="PTHR13138:SF3">
    <property type="entry name" value="CD2 ANTIGEN CYTOPLASMIC TAIL-BINDING PROTEIN 2"/>
    <property type="match status" value="1"/>
</dbReference>
<dbReference type="PANTHER" id="PTHR13138">
    <property type="entry name" value="PROTEIN LIN1"/>
    <property type="match status" value="1"/>
</dbReference>
<protein>
    <recommendedName>
        <fullName evidence="4">OCRE domain-containing protein</fullName>
    </recommendedName>
</protein>
<gene>
    <name evidence="2" type="ORF">Agub_g14629</name>
</gene>
<dbReference type="Proteomes" id="UP001054857">
    <property type="component" value="Unassembled WGS sequence"/>
</dbReference>
<dbReference type="EMBL" id="BMAR01000058">
    <property type="protein sequence ID" value="GFR52116.1"/>
    <property type="molecule type" value="Genomic_DNA"/>
</dbReference>
<reference evidence="2 3" key="1">
    <citation type="journal article" date="2021" name="Sci. Rep.">
        <title>Genome sequencing of the multicellular alga Astrephomene provides insights into convergent evolution of germ-soma differentiation.</title>
        <authorList>
            <person name="Yamashita S."/>
            <person name="Yamamoto K."/>
            <person name="Matsuzaki R."/>
            <person name="Suzuki S."/>
            <person name="Yamaguchi H."/>
            <person name="Hirooka S."/>
            <person name="Minakuchi Y."/>
            <person name="Miyagishima S."/>
            <person name="Kawachi M."/>
            <person name="Toyoda A."/>
            <person name="Nozaki H."/>
        </authorList>
    </citation>
    <scope>NUCLEOTIDE SEQUENCE [LARGE SCALE GENOMIC DNA]</scope>
    <source>
        <strain evidence="2 3">NIES-4017</strain>
    </source>
</reference>
<feature type="compositionally biased region" description="Polar residues" evidence="1">
    <location>
        <begin position="58"/>
        <end position="68"/>
    </location>
</feature>
<evidence type="ECO:0008006" key="4">
    <source>
        <dbReference type="Google" id="ProtNLM"/>
    </source>
</evidence>
<proteinExistence type="predicted"/>
<dbReference type="AlphaFoldDB" id="A0AAD3HT90"/>
<name>A0AAD3HT90_9CHLO</name>
<feature type="non-terminal residue" evidence="2">
    <location>
        <position position="208"/>
    </location>
</feature>
<accession>A0AAD3HT90</accession>
<comment type="caution">
    <text evidence="2">The sequence shown here is derived from an EMBL/GenBank/DDBJ whole genome shotgun (WGS) entry which is preliminary data.</text>
</comment>
<dbReference type="GO" id="GO:0005682">
    <property type="term" value="C:U5 snRNP"/>
    <property type="evidence" value="ECO:0007669"/>
    <property type="project" value="InterPro"/>
</dbReference>
<sequence>MSNPGGDDIPSSRKKRVRFSNTADVFTVGAAEEDVVPANRRQRQTILPGEDESRSRRQTQWQELQPESQGPILPLDPVLAASRRARLRGRADASARLAAAAAAAAVAAAVTVTGVVGAEDVSLPDDLAAAEEDYEEPEELFNEAGIPFEPFHLRAEREAGYFDAEGNYLEYRLDAADRDAWLDSVMDEHRQVRADPQLAARRRQEAAG</sequence>
<feature type="region of interest" description="Disordered" evidence="1">
    <location>
        <begin position="34"/>
        <end position="75"/>
    </location>
</feature>
<keyword evidence="3" id="KW-1185">Reference proteome</keyword>
<evidence type="ECO:0000313" key="3">
    <source>
        <dbReference type="Proteomes" id="UP001054857"/>
    </source>
</evidence>
<organism evidence="2 3">
    <name type="scientific">Astrephomene gubernaculifera</name>
    <dbReference type="NCBI Taxonomy" id="47775"/>
    <lineage>
        <taxon>Eukaryota</taxon>
        <taxon>Viridiplantae</taxon>
        <taxon>Chlorophyta</taxon>
        <taxon>core chlorophytes</taxon>
        <taxon>Chlorophyceae</taxon>
        <taxon>CS clade</taxon>
        <taxon>Chlamydomonadales</taxon>
        <taxon>Astrephomenaceae</taxon>
        <taxon>Astrephomene</taxon>
    </lineage>
</organism>
<evidence type="ECO:0000313" key="2">
    <source>
        <dbReference type="EMBL" id="GFR52116.1"/>
    </source>
</evidence>
<evidence type="ECO:0000256" key="1">
    <source>
        <dbReference type="SAM" id="MobiDB-lite"/>
    </source>
</evidence>